<evidence type="ECO:0000313" key="2">
    <source>
        <dbReference type="EMBL" id="MEQ2203735.1"/>
    </source>
</evidence>
<dbReference type="Proteomes" id="UP001434883">
    <property type="component" value="Unassembled WGS sequence"/>
</dbReference>
<evidence type="ECO:0000256" key="1">
    <source>
        <dbReference type="SAM" id="MobiDB-lite"/>
    </source>
</evidence>
<dbReference type="EMBL" id="JAHRIN010034908">
    <property type="protein sequence ID" value="MEQ2203735.1"/>
    <property type="molecule type" value="Genomic_DNA"/>
</dbReference>
<keyword evidence="3" id="KW-1185">Reference proteome</keyword>
<proteinExistence type="predicted"/>
<feature type="compositionally biased region" description="Polar residues" evidence="1">
    <location>
        <begin position="43"/>
        <end position="64"/>
    </location>
</feature>
<comment type="caution">
    <text evidence="2">The sequence shown here is derived from an EMBL/GenBank/DDBJ whole genome shotgun (WGS) entry which is preliminary data.</text>
</comment>
<sequence>MTLNKGDKLRNMEKRRGSVPFPMNLPNLHRRSMPVDDRDLRATTPQTGQTDELSNLLRCTSYSPSEEHRGSCASDSSDSVISTGSESDSQVYKVVLLGEHGVGKSSLARVFGGLEDAGHDCDEAGKW</sequence>
<feature type="region of interest" description="Disordered" evidence="1">
    <location>
        <begin position="1"/>
        <end position="87"/>
    </location>
</feature>
<evidence type="ECO:0000313" key="3">
    <source>
        <dbReference type="Proteomes" id="UP001434883"/>
    </source>
</evidence>
<dbReference type="SUPFAM" id="SSF52540">
    <property type="entry name" value="P-loop containing nucleoside triphosphate hydrolases"/>
    <property type="match status" value="1"/>
</dbReference>
<reference evidence="2 3" key="1">
    <citation type="submission" date="2021-06" db="EMBL/GenBank/DDBJ databases">
        <authorList>
            <person name="Palmer J.M."/>
        </authorList>
    </citation>
    <scope>NUCLEOTIDE SEQUENCE [LARGE SCALE GENOMIC DNA]</scope>
    <source>
        <strain evidence="2 3">XC_2019</strain>
        <tissue evidence="2">Muscle</tissue>
    </source>
</reference>
<organism evidence="2 3">
    <name type="scientific">Xenoophorus captivus</name>
    <dbReference type="NCBI Taxonomy" id="1517983"/>
    <lineage>
        <taxon>Eukaryota</taxon>
        <taxon>Metazoa</taxon>
        <taxon>Chordata</taxon>
        <taxon>Craniata</taxon>
        <taxon>Vertebrata</taxon>
        <taxon>Euteleostomi</taxon>
        <taxon>Actinopterygii</taxon>
        <taxon>Neopterygii</taxon>
        <taxon>Teleostei</taxon>
        <taxon>Neoteleostei</taxon>
        <taxon>Acanthomorphata</taxon>
        <taxon>Ovalentaria</taxon>
        <taxon>Atherinomorphae</taxon>
        <taxon>Cyprinodontiformes</taxon>
        <taxon>Goodeidae</taxon>
        <taxon>Xenoophorus</taxon>
    </lineage>
</organism>
<gene>
    <name evidence="2" type="ORF">XENOCAPTIV_002926</name>
</gene>
<dbReference type="InterPro" id="IPR027417">
    <property type="entry name" value="P-loop_NTPase"/>
</dbReference>
<feature type="compositionally biased region" description="Basic and acidic residues" evidence="1">
    <location>
        <begin position="1"/>
        <end position="16"/>
    </location>
</feature>
<feature type="compositionally biased region" description="Low complexity" evidence="1">
    <location>
        <begin position="71"/>
        <end position="87"/>
    </location>
</feature>
<protein>
    <submittedName>
        <fullName evidence="2">Uncharacterized protein</fullName>
    </submittedName>
</protein>
<accession>A0ABV0R6H4</accession>
<name>A0ABV0R6H4_9TELE</name>